<comment type="caution">
    <text evidence="2">The sequence shown here is derived from an EMBL/GenBank/DDBJ whole genome shotgun (WGS) entry which is preliminary data.</text>
</comment>
<organism evidence="2">
    <name type="scientific">marine sediment metagenome</name>
    <dbReference type="NCBI Taxonomy" id="412755"/>
    <lineage>
        <taxon>unclassified sequences</taxon>
        <taxon>metagenomes</taxon>
        <taxon>ecological metagenomes</taxon>
    </lineage>
</organism>
<protein>
    <submittedName>
        <fullName evidence="2">Uncharacterized protein</fullName>
    </submittedName>
</protein>
<dbReference type="EMBL" id="LAZR01051447">
    <property type="protein sequence ID" value="KKK85148.1"/>
    <property type="molecule type" value="Genomic_DNA"/>
</dbReference>
<evidence type="ECO:0000256" key="1">
    <source>
        <dbReference type="SAM" id="Phobius"/>
    </source>
</evidence>
<evidence type="ECO:0000313" key="2">
    <source>
        <dbReference type="EMBL" id="KKK85148.1"/>
    </source>
</evidence>
<proteinExistence type="predicted"/>
<gene>
    <name evidence="2" type="ORF">LCGC14_2776250</name>
</gene>
<dbReference type="AlphaFoldDB" id="A0A0F8YUJ5"/>
<keyword evidence="1" id="KW-0812">Transmembrane</keyword>
<feature type="transmembrane region" description="Helical" evidence="1">
    <location>
        <begin position="26"/>
        <end position="46"/>
    </location>
</feature>
<keyword evidence="1" id="KW-0472">Membrane</keyword>
<accession>A0A0F8YUJ5</accession>
<reference evidence="2" key="1">
    <citation type="journal article" date="2015" name="Nature">
        <title>Complex archaea that bridge the gap between prokaryotes and eukaryotes.</title>
        <authorList>
            <person name="Spang A."/>
            <person name="Saw J.H."/>
            <person name="Jorgensen S.L."/>
            <person name="Zaremba-Niedzwiedzka K."/>
            <person name="Martijn J."/>
            <person name="Lind A.E."/>
            <person name="van Eijk R."/>
            <person name="Schleper C."/>
            <person name="Guy L."/>
            <person name="Ettema T.J."/>
        </authorList>
    </citation>
    <scope>NUCLEOTIDE SEQUENCE</scope>
</reference>
<sequence>MSKRRAWIKRKRKSVKLDVRKTARMWAINIFAVVVVAALLVAAVGAF</sequence>
<name>A0A0F8YUJ5_9ZZZZ</name>
<keyword evidence="1" id="KW-1133">Transmembrane helix</keyword>